<keyword evidence="4" id="KW-0614">Plasmid</keyword>
<geneLocation type="plasmid" evidence="5">
    <name>pacpol2</name>
</geneLocation>
<dbReference type="InterPro" id="IPR012340">
    <property type="entry name" value="NA-bd_OB-fold"/>
</dbReference>
<dbReference type="Proteomes" id="UP000253606">
    <property type="component" value="Plasmid pACPOL2"/>
</dbReference>
<dbReference type="PROSITE" id="PS50935">
    <property type="entry name" value="SSB"/>
    <property type="match status" value="1"/>
</dbReference>
<dbReference type="CDD" id="cd04496">
    <property type="entry name" value="SSB_OBF"/>
    <property type="match status" value="1"/>
</dbReference>
<reference evidence="4 5" key="1">
    <citation type="journal article" date="2018" name="Front. Microbiol.">
        <title>Hydrolytic Capabilities as a Key to Environmental Success: Chitinolytic and Cellulolytic Acidobacteria From Acidic Sub-arctic Soils and Boreal Peatlands.</title>
        <authorList>
            <person name="Belova S.E."/>
            <person name="Ravin N.V."/>
            <person name="Pankratov T.A."/>
            <person name="Rakitin A.L."/>
            <person name="Ivanova A.A."/>
            <person name="Beletsky A.V."/>
            <person name="Mardanov A.V."/>
            <person name="Sinninghe Damste J.S."/>
            <person name="Dedysh S.N."/>
        </authorList>
    </citation>
    <scope>NUCLEOTIDE SEQUENCE [LARGE SCALE GENOMIC DNA]</scope>
    <source>
        <strain evidence="4 5">SBC82</strain>
        <plasmid evidence="5">pacpol2</plasmid>
    </source>
</reference>
<evidence type="ECO:0000313" key="5">
    <source>
        <dbReference type="Proteomes" id="UP000253606"/>
    </source>
</evidence>
<protein>
    <recommendedName>
        <fullName evidence="3">Single-stranded DNA-binding protein</fullName>
    </recommendedName>
</protein>
<dbReference type="Pfam" id="PF00436">
    <property type="entry name" value="SSB"/>
    <property type="match status" value="1"/>
</dbReference>
<dbReference type="InterPro" id="IPR000424">
    <property type="entry name" value="Primosome_PriB/ssb"/>
</dbReference>
<dbReference type="GO" id="GO:0003697">
    <property type="term" value="F:single-stranded DNA binding"/>
    <property type="evidence" value="ECO:0007669"/>
    <property type="project" value="InterPro"/>
</dbReference>
<evidence type="ECO:0000256" key="2">
    <source>
        <dbReference type="PROSITE-ProRule" id="PRU00252"/>
    </source>
</evidence>
<dbReference type="NCBIfam" id="TIGR00621">
    <property type="entry name" value="ssb"/>
    <property type="match status" value="1"/>
</dbReference>
<dbReference type="Gene3D" id="2.40.50.140">
    <property type="entry name" value="Nucleic acid-binding proteins"/>
    <property type="match status" value="1"/>
</dbReference>
<dbReference type="KEGG" id="abas:ACPOL_6896"/>
<keyword evidence="5" id="KW-1185">Reference proteome</keyword>
<dbReference type="InterPro" id="IPR011344">
    <property type="entry name" value="ssDNA-bd"/>
</dbReference>
<name>A0A2Z5GBL8_9BACT</name>
<accession>A0A2Z5GBL8</accession>
<dbReference type="RefSeq" id="WP_114211290.1">
    <property type="nucleotide sequence ID" value="NZ_CP030842.1"/>
</dbReference>
<dbReference type="PANTHER" id="PTHR10302">
    <property type="entry name" value="SINGLE-STRANDED DNA-BINDING PROTEIN"/>
    <property type="match status" value="1"/>
</dbReference>
<evidence type="ECO:0000313" key="4">
    <source>
        <dbReference type="EMBL" id="AXC16104.1"/>
    </source>
</evidence>
<dbReference type="GO" id="GO:0009295">
    <property type="term" value="C:nucleoid"/>
    <property type="evidence" value="ECO:0007669"/>
    <property type="project" value="TreeGrafter"/>
</dbReference>
<dbReference type="SUPFAM" id="SSF50249">
    <property type="entry name" value="Nucleic acid-binding proteins"/>
    <property type="match status" value="1"/>
</dbReference>
<gene>
    <name evidence="4" type="ORF">ACPOL_6896</name>
</gene>
<dbReference type="PANTHER" id="PTHR10302:SF0">
    <property type="entry name" value="SINGLE-STRANDED DNA-BINDING PROTEIN, MITOCHONDRIAL"/>
    <property type="match status" value="1"/>
</dbReference>
<keyword evidence="1 2" id="KW-0238">DNA-binding</keyword>
<dbReference type="EMBL" id="CP030842">
    <property type="protein sequence ID" value="AXC16104.1"/>
    <property type="molecule type" value="Genomic_DNA"/>
</dbReference>
<dbReference type="OrthoDB" id="9809878at2"/>
<evidence type="ECO:0000256" key="3">
    <source>
        <dbReference type="RuleBase" id="RU000524"/>
    </source>
</evidence>
<proteinExistence type="predicted"/>
<organism evidence="4 5">
    <name type="scientific">Acidisarcina polymorpha</name>
    <dbReference type="NCBI Taxonomy" id="2211140"/>
    <lineage>
        <taxon>Bacteria</taxon>
        <taxon>Pseudomonadati</taxon>
        <taxon>Acidobacteriota</taxon>
        <taxon>Terriglobia</taxon>
        <taxon>Terriglobales</taxon>
        <taxon>Acidobacteriaceae</taxon>
        <taxon>Acidisarcina</taxon>
    </lineage>
</organism>
<dbReference type="GO" id="GO:0006260">
    <property type="term" value="P:DNA replication"/>
    <property type="evidence" value="ECO:0007669"/>
    <property type="project" value="InterPro"/>
</dbReference>
<evidence type="ECO:0000256" key="1">
    <source>
        <dbReference type="ARBA" id="ARBA00023125"/>
    </source>
</evidence>
<dbReference type="AlphaFoldDB" id="A0A2Z5GBL8"/>
<sequence length="128" mass="14485">MISDLNRVVLMGYLGADATKDKNPDAPITFSIATTARWIDKAGQRQSRTDWHNIVVFNKLSRFAAKLKKGDRVYLEGELRTSKWEKTLCGETLKLVRYEVYASQIDRVAKAEDPEDDAISQEVTATYA</sequence>